<proteinExistence type="predicted"/>
<protein>
    <submittedName>
        <fullName evidence="2">Uncharacterized protein</fullName>
    </submittedName>
</protein>
<feature type="region of interest" description="Disordered" evidence="1">
    <location>
        <begin position="1"/>
        <end position="36"/>
    </location>
</feature>
<dbReference type="AlphaFoldDB" id="K2S9R3"/>
<dbReference type="Proteomes" id="UP000007129">
    <property type="component" value="Unassembled WGS sequence"/>
</dbReference>
<feature type="compositionally biased region" description="Basic and acidic residues" evidence="1">
    <location>
        <begin position="16"/>
        <end position="25"/>
    </location>
</feature>
<evidence type="ECO:0000313" key="2">
    <source>
        <dbReference type="EMBL" id="EKG19179.1"/>
    </source>
</evidence>
<sequence>MRGNVGDKGNSTRGAVVERSKERRRGEKRRSSREMPWRCGRRESAAGYRRCLLPACWRCGECTDWTGGGKRVCMRMGAARLWCVGGVYGFAGNGGCGLVGYVQREEVPTSR</sequence>
<evidence type="ECO:0000313" key="3">
    <source>
        <dbReference type="Proteomes" id="UP000007129"/>
    </source>
</evidence>
<evidence type="ECO:0000256" key="1">
    <source>
        <dbReference type="SAM" id="MobiDB-lite"/>
    </source>
</evidence>
<dbReference type="InParanoid" id="K2S9R3"/>
<dbReference type="EMBL" id="AHHD01000165">
    <property type="protein sequence ID" value="EKG19179.1"/>
    <property type="molecule type" value="Genomic_DNA"/>
</dbReference>
<dbReference type="VEuPathDB" id="FungiDB:MPH_03549"/>
<accession>K2S9R3</accession>
<dbReference type="HOGENOM" id="CLU_2158897_0_0_1"/>
<gene>
    <name evidence="2" type="ORF">MPH_03549</name>
</gene>
<organism evidence="2 3">
    <name type="scientific">Macrophomina phaseolina (strain MS6)</name>
    <name type="common">Charcoal rot fungus</name>
    <dbReference type="NCBI Taxonomy" id="1126212"/>
    <lineage>
        <taxon>Eukaryota</taxon>
        <taxon>Fungi</taxon>
        <taxon>Dikarya</taxon>
        <taxon>Ascomycota</taxon>
        <taxon>Pezizomycotina</taxon>
        <taxon>Dothideomycetes</taxon>
        <taxon>Dothideomycetes incertae sedis</taxon>
        <taxon>Botryosphaeriales</taxon>
        <taxon>Botryosphaeriaceae</taxon>
        <taxon>Macrophomina</taxon>
    </lineage>
</organism>
<name>K2S9R3_MACPH</name>
<comment type="caution">
    <text evidence="2">The sequence shown here is derived from an EMBL/GenBank/DDBJ whole genome shotgun (WGS) entry which is preliminary data.</text>
</comment>
<reference evidence="2 3" key="1">
    <citation type="journal article" date="2012" name="BMC Genomics">
        <title>Tools to kill: Genome of one of the most destructive plant pathogenic fungi Macrophomina phaseolina.</title>
        <authorList>
            <person name="Islam M.S."/>
            <person name="Haque M.S."/>
            <person name="Islam M.M."/>
            <person name="Emdad E.M."/>
            <person name="Halim A."/>
            <person name="Hossen Q.M.M."/>
            <person name="Hossain M.Z."/>
            <person name="Ahmed B."/>
            <person name="Rahim S."/>
            <person name="Rahman M.S."/>
            <person name="Alam M.M."/>
            <person name="Hou S."/>
            <person name="Wan X."/>
            <person name="Saito J.A."/>
            <person name="Alam M."/>
        </authorList>
    </citation>
    <scope>NUCLEOTIDE SEQUENCE [LARGE SCALE GENOMIC DNA]</scope>
    <source>
        <strain evidence="2 3">MS6</strain>
    </source>
</reference>